<dbReference type="OMA" id="LYKDFHT"/>
<dbReference type="AlphaFoldDB" id="A0A0E0JN86"/>
<evidence type="ECO:0000256" key="6">
    <source>
        <dbReference type="ARBA" id="ARBA00022787"/>
    </source>
</evidence>
<dbReference type="HOGENOM" id="CLU_069937_0_0_1"/>
<dbReference type="Proteomes" id="UP000026962">
    <property type="component" value="Chromosome 1"/>
</dbReference>
<dbReference type="InterPro" id="IPR023614">
    <property type="entry name" value="Porin_dom_sf"/>
</dbReference>
<comment type="subcellular location">
    <subcellularLocation>
        <location evidence="1">Mitochondrion outer membrane</location>
    </subcellularLocation>
</comment>
<reference evidence="12" key="2">
    <citation type="submission" date="2018-05" db="EMBL/GenBank/DDBJ databases">
        <title>OpunRS2 (Oryza punctata Reference Sequence Version 2).</title>
        <authorList>
            <person name="Zhang J."/>
            <person name="Kudrna D."/>
            <person name="Lee S."/>
            <person name="Talag J."/>
            <person name="Welchert J."/>
            <person name="Wing R.A."/>
        </authorList>
    </citation>
    <scope>NUCLEOTIDE SEQUENCE [LARGE SCALE GENOMIC DNA]</scope>
</reference>
<dbReference type="GO" id="GO:0015288">
    <property type="term" value="F:porin activity"/>
    <property type="evidence" value="ECO:0007669"/>
    <property type="project" value="UniProtKB-KW"/>
</dbReference>
<comment type="similarity">
    <text evidence="2">Belongs to the eukaryotic mitochondrial porin (TC 1.B.8.1) family.</text>
</comment>
<dbReference type="InterPro" id="IPR001925">
    <property type="entry name" value="Porin_Euk"/>
</dbReference>
<proteinExistence type="inferred from homology"/>
<keyword evidence="3" id="KW-0813">Transport</keyword>
<dbReference type="PANTHER" id="PTHR11743">
    <property type="entry name" value="VOLTAGE-DEPENDENT ANION-SELECTIVE CHANNEL"/>
    <property type="match status" value="1"/>
</dbReference>
<keyword evidence="13" id="KW-1185">Reference proteome</keyword>
<accession>A0A0E0JN86</accession>
<keyword evidence="5" id="KW-0812">Transmembrane</keyword>
<dbReference type="CDD" id="cd07306">
    <property type="entry name" value="Porin3_VDAC"/>
    <property type="match status" value="1"/>
</dbReference>
<dbReference type="PANTHER" id="PTHR11743:SF30">
    <property type="entry name" value="MITOCHONDRIAL OUTER MEMBRANE PROTEIN PORIN 4"/>
    <property type="match status" value="1"/>
</dbReference>
<evidence type="ECO:0000256" key="5">
    <source>
        <dbReference type="ARBA" id="ARBA00022692"/>
    </source>
</evidence>
<evidence type="ECO:0000256" key="1">
    <source>
        <dbReference type="ARBA" id="ARBA00004294"/>
    </source>
</evidence>
<dbReference type="GO" id="GO:0046930">
    <property type="term" value="C:pore complex"/>
    <property type="evidence" value="ECO:0007669"/>
    <property type="project" value="UniProtKB-KW"/>
</dbReference>
<evidence type="ECO:0000256" key="11">
    <source>
        <dbReference type="ARBA" id="ARBA00024851"/>
    </source>
</evidence>
<evidence type="ECO:0000256" key="4">
    <source>
        <dbReference type="ARBA" id="ARBA00022452"/>
    </source>
</evidence>
<dbReference type="FunFam" id="2.40.160.10:FF:000003">
    <property type="entry name" value="Outer mitochondrial membrane protein porin"/>
    <property type="match status" value="1"/>
</dbReference>
<keyword evidence="10" id="KW-0472">Membrane</keyword>
<evidence type="ECO:0000256" key="7">
    <source>
        <dbReference type="ARBA" id="ARBA00023065"/>
    </source>
</evidence>
<sequence length="313" mass="33990">MIWINSSLNNVIITNSLPKKAQSQISLTFLPPKKKKATQATRRLIWAVHLTSSHEARDLGHLLYKDFHTDQKFTMTTYTNNGVAITAASTRKDEAIFSEIQTKLKNNNVMLDVLTTITTEDLGVSGLKQIVSLPFPYQIAGKAELQYVHDYAGISLGVGLNSKPVVNLSGVFGNKAVAVGADVAFDTSTGDFTKYNAALTLNNSDLAAALTLNNKGDSLTASYYHLVNKESGSAAGAELTHSFSTKENTLSIGTQHALDPLTTMKARYNNHGMVSALIEHEWRPKSFFTLSTEVDTKAIDKASKVGLSLVLKP</sequence>
<keyword evidence="4" id="KW-1134">Transmembrane beta strand</keyword>
<dbReference type="EnsemblPlants" id="OPUNC01G28590.1">
    <property type="protein sequence ID" value="OPUNC01G28590.1"/>
    <property type="gene ID" value="OPUNC01G28590"/>
</dbReference>
<evidence type="ECO:0000256" key="9">
    <source>
        <dbReference type="ARBA" id="ARBA00023128"/>
    </source>
</evidence>
<organism evidence="12">
    <name type="scientific">Oryza punctata</name>
    <name type="common">Red rice</name>
    <dbReference type="NCBI Taxonomy" id="4537"/>
    <lineage>
        <taxon>Eukaryota</taxon>
        <taxon>Viridiplantae</taxon>
        <taxon>Streptophyta</taxon>
        <taxon>Embryophyta</taxon>
        <taxon>Tracheophyta</taxon>
        <taxon>Spermatophyta</taxon>
        <taxon>Magnoliopsida</taxon>
        <taxon>Liliopsida</taxon>
        <taxon>Poales</taxon>
        <taxon>Poaceae</taxon>
        <taxon>BOP clade</taxon>
        <taxon>Oryzoideae</taxon>
        <taxon>Oryzeae</taxon>
        <taxon>Oryzinae</taxon>
        <taxon>Oryza</taxon>
    </lineage>
</organism>
<dbReference type="GO" id="GO:0005741">
    <property type="term" value="C:mitochondrial outer membrane"/>
    <property type="evidence" value="ECO:0007669"/>
    <property type="project" value="UniProtKB-SubCell"/>
</dbReference>
<keyword evidence="8" id="KW-0626">Porin</keyword>
<keyword evidence="9" id="KW-0496">Mitochondrion</keyword>
<evidence type="ECO:0000256" key="8">
    <source>
        <dbReference type="ARBA" id="ARBA00023114"/>
    </source>
</evidence>
<name>A0A0E0JN86_ORYPU</name>
<dbReference type="Pfam" id="PF01459">
    <property type="entry name" value="Porin_3"/>
    <property type="match status" value="1"/>
</dbReference>
<evidence type="ECO:0000313" key="12">
    <source>
        <dbReference type="EnsemblPlants" id="OPUNC01G28590.1"/>
    </source>
</evidence>
<dbReference type="eggNOG" id="KOG3126">
    <property type="taxonomic scope" value="Eukaryota"/>
</dbReference>
<comment type="function">
    <text evidence="11">Forms a channel through the mitochondrial outer membrane that allows diffusion of small hydrophilic molecules. The channel adopts an open conformation at low or zero membrane potential and a closed conformation at potentials above 30-40 mV. The open state has a weak anion selectivity whereas the closed state is cation-selective.</text>
</comment>
<evidence type="ECO:0000256" key="2">
    <source>
        <dbReference type="ARBA" id="ARBA00009624"/>
    </source>
</evidence>
<dbReference type="Gene3D" id="2.40.160.10">
    <property type="entry name" value="Porin"/>
    <property type="match status" value="1"/>
</dbReference>
<protein>
    <submittedName>
        <fullName evidence="12">Uncharacterized protein</fullName>
    </submittedName>
</protein>
<reference evidence="12" key="1">
    <citation type="submission" date="2015-04" db="UniProtKB">
        <authorList>
            <consortium name="EnsemblPlants"/>
        </authorList>
    </citation>
    <scope>IDENTIFICATION</scope>
</reference>
<dbReference type="Gramene" id="OPUNC01G28590.1">
    <property type="protein sequence ID" value="OPUNC01G28590.1"/>
    <property type="gene ID" value="OPUNC01G28590"/>
</dbReference>
<dbReference type="InterPro" id="IPR027246">
    <property type="entry name" value="Porin_Euk/Tom40"/>
</dbReference>
<keyword evidence="7" id="KW-0406">Ion transport</keyword>
<keyword evidence="6" id="KW-1000">Mitochondrion outer membrane</keyword>
<dbReference type="STRING" id="4537.A0A0E0JN86"/>
<evidence type="ECO:0000256" key="3">
    <source>
        <dbReference type="ARBA" id="ARBA00022448"/>
    </source>
</evidence>
<evidence type="ECO:0000256" key="10">
    <source>
        <dbReference type="ARBA" id="ARBA00023136"/>
    </source>
</evidence>
<dbReference type="GO" id="GO:0008308">
    <property type="term" value="F:voltage-gated monoatomic anion channel activity"/>
    <property type="evidence" value="ECO:0007669"/>
    <property type="project" value="InterPro"/>
</dbReference>
<evidence type="ECO:0000313" key="13">
    <source>
        <dbReference type="Proteomes" id="UP000026962"/>
    </source>
</evidence>